<reference evidence="1" key="1">
    <citation type="journal article" date="2021" name="PeerJ">
        <title>Extensive microbial diversity within the chicken gut microbiome revealed by metagenomics and culture.</title>
        <authorList>
            <person name="Gilroy R."/>
            <person name="Ravi A."/>
            <person name="Getino M."/>
            <person name="Pursley I."/>
            <person name="Horton D.L."/>
            <person name="Alikhan N.F."/>
            <person name="Baker D."/>
            <person name="Gharbi K."/>
            <person name="Hall N."/>
            <person name="Watson M."/>
            <person name="Adriaenssens E.M."/>
            <person name="Foster-Nyarko E."/>
            <person name="Jarju S."/>
            <person name="Secka A."/>
            <person name="Antonio M."/>
            <person name="Oren A."/>
            <person name="Chaudhuri R.R."/>
            <person name="La Ragione R."/>
            <person name="Hildebrand F."/>
            <person name="Pallen M.J."/>
        </authorList>
    </citation>
    <scope>NUCLEOTIDE SEQUENCE</scope>
    <source>
        <strain evidence="1">CHK169-2315</strain>
    </source>
</reference>
<gene>
    <name evidence="1" type="ORF">H9895_12430</name>
</gene>
<sequence length="219" mass="25249">MLLINVRKGQFVYYNNELHKVYSVNPFVKQSVHLIRLHDLEQVLATAKEITYYRPKNLDSFIVNGKRYTLNKETKAEVGDYILVINPKPDSLDHHHLHAIEMVSSIEDRGVISNKSNGIKHDEYWVMEPGLLDNATRIDKEDPGDQTLEEELDIVNTVHPNFTTPKIGDVYQKNDEVELIQAMVVAIRGRTIYLGNGEQVQAEEIMNTNKWSYVINPFE</sequence>
<organism evidence="1 2">
    <name type="scientific">Candidatus Pseudogracilibacillus intestinigallinarum</name>
    <dbReference type="NCBI Taxonomy" id="2838742"/>
    <lineage>
        <taxon>Bacteria</taxon>
        <taxon>Bacillati</taxon>
        <taxon>Bacillota</taxon>
        <taxon>Bacilli</taxon>
        <taxon>Bacillales</taxon>
        <taxon>Bacillaceae</taxon>
        <taxon>Pseudogracilibacillus</taxon>
    </lineage>
</organism>
<evidence type="ECO:0000313" key="2">
    <source>
        <dbReference type="Proteomes" id="UP000823937"/>
    </source>
</evidence>
<dbReference type="AlphaFoldDB" id="A0A9D1PQ84"/>
<dbReference type="EMBL" id="DXHX01000175">
    <property type="protein sequence ID" value="HIV75875.1"/>
    <property type="molecule type" value="Genomic_DNA"/>
</dbReference>
<name>A0A9D1PQ84_9BACI</name>
<accession>A0A9D1PQ84</accession>
<protein>
    <submittedName>
        <fullName evidence="1">Uncharacterized protein</fullName>
    </submittedName>
</protein>
<proteinExistence type="predicted"/>
<evidence type="ECO:0000313" key="1">
    <source>
        <dbReference type="EMBL" id="HIV75875.1"/>
    </source>
</evidence>
<comment type="caution">
    <text evidence="1">The sequence shown here is derived from an EMBL/GenBank/DDBJ whole genome shotgun (WGS) entry which is preliminary data.</text>
</comment>
<reference evidence="1" key="2">
    <citation type="submission" date="2021-04" db="EMBL/GenBank/DDBJ databases">
        <authorList>
            <person name="Gilroy R."/>
        </authorList>
    </citation>
    <scope>NUCLEOTIDE SEQUENCE</scope>
    <source>
        <strain evidence="1">CHK169-2315</strain>
    </source>
</reference>
<dbReference type="Proteomes" id="UP000823937">
    <property type="component" value="Unassembled WGS sequence"/>
</dbReference>